<dbReference type="InterPro" id="IPR010998">
    <property type="entry name" value="Integrase_recombinase_N"/>
</dbReference>
<keyword evidence="2 4" id="KW-0238">DNA-binding</keyword>
<dbReference type="CDD" id="cd00397">
    <property type="entry name" value="DNA_BRE_C"/>
    <property type="match status" value="1"/>
</dbReference>
<evidence type="ECO:0000313" key="8">
    <source>
        <dbReference type="Proteomes" id="UP000070163"/>
    </source>
</evidence>
<name>A0A133U6C9_9EURY</name>
<dbReference type="Gene3D" id="1.10.443.10">
    <property type="entry name" value="Intergrase catalytic core"/>
    <property type="match status" value="1"/>
</dbReference>
<keyword evidence="8" id="KW-1185">Reference proteome</keyword>
<evidence type="ECO:0000256" key="4">
    <source>
        <dbReference type="PROSITE-ProRule" id="PRU01248"/>
    </source>
</evidence>
<comment type="caution">
    <text evidence="7">The sequence shown here is derived from an EMBL/GenBank/DDBJ whole genome shotgun (WGS) entry which is preliminary data.</text>
</comment>
<evidence type="ECO:0000256" key="2">
    <source>
        <dbReference type="ARBA" id="ARBA00023125"/>
    </source>
</evidence>
<dbReference type="GO" id="GO:0006310">
    <property type="term" value="P:DNA recombination"/>
    <property type="evidence" value="ECO:0007669"/>
    <property type="project" value="UniProtKB-KW"/>
</dbReference>
<organism evidence="7 8">
    <name type="scientific">candidate division MSBL1 archaeon SCGC-AAA259A05</name>
    <dbReference type="NCBI Taxonomy" id="1698259"/>
    <lineage>
        <taxon>Archaea</taxon>
        <taxon>Methanobacteriati</taxon>
        <taxon>Methanobacteriota</taxon>
        <taxon>candidate division MSBL1</taxon>
    </lineage>
</organism>
<dbReference type="InterPro" id="IPR013762">
    <property type="entry name" value="Integrase-like_cat_sf"/>
</dbReference>
<dbReference type="Gene3D" id="1.10.150.130">
    <property type="match status" value="1"/>
</dbReference>
<dbReference type="EMBL" id="LHXJ01000067">
    <property type="protein sequence ID" value="KXA89706.1"/>
    <property type="molecule type" value="Genomic_DNA"/>
</dbReference>
<dbReference type="InterPro" id="IPR050090">
    <property type="entry name" value="Tyrosine_recombinase_XerCD"/>
</dbReference>
<feature type="domain" description="Tyr recombinase" evidence="5">
    <location>
        <begin position="110"/>
        <end position="296"/>
    </location>
</feature>
<evidence type="ECO:0000256" key="1">
    <source>
        <dbReference type="ARBA" id="ARBA00022908"/>
    </source>
</evidence>
<dbReference type="AlphaFoldDB" id="A0A133U6C9"/>
<keyword evidence="3" id="KW-0233">DNA recombination</keyword>
<dbReference type="GO" id="GO:0003677">
    <property type="term" value="F:DNA binding"/>
    <property type="evidence" value="ECO:0007669"/>
    <property type="project" value="UniProtKB-UniRule"/>
</dbReference>
<dbReference type="SUPFAM" id="SSF56349">
    <property type="entry name" value="DNA breaking-rejoining enzymes"/>
    <property type="match status" value="1"/>
</dbReference>
<dbReference type="Proteomes" id="UP000070163">
    <property type="component" value="Unassembled WGS sequence"/>
</dbReference>
<evidence type="ECO:0000313" key="7">
    <source>
        <dbReference type="EMBL" id="KXA89706.1"/>
    </source>
</evidence>
<evidence type="ECO:0000259" key="5">
    <source>
        <dbReference type="PROSITE" id="PS51898"/>
    </source>
</evidence>
<dbReference type="PANTHER" id="PTHR30349:SF41">
    <property type="entry name" value="INTEGRASE_RECOMBINASE PROTEIN MJ0367-RELATED"/>
    <property type="match status" value="1"/>
</dbReference>
<dbReference type="PANTHER" id="PTHR30349">
    <property type="entry name" value="PHAGE INTEGRASE-RELATED"/>
    <property type="match status" value="1"/>
</dbReference>
<keyword evidence="1" id="KW-0229">DNA integration</keyword>
<dbReference type="InterPro" id="IPR044068">
    <property type="entry name" value="CB"/>
</dbReference>
<evidence type="ECO:0008006" key="9">
    <source>
        <dbReference type="Google" id="ProtNLM"/>
    </source>
</evidence>
<evidence type="ECO:0000259" key="6">
    <source>
        <dbReference type="PROSITE" id="PS51900"/>
    </source>
</evidence>
<dbReference type="GO" id="GO:0015074">
    <property type="term" value="P:DNA integration"/>
    <property type="evidence" value="ECO:0007669"/>
    <property type="project" value="UniProtKB-KW"/>
</dbReference>
<dbReference type="PROSITE" id="PS51898">
    <property type="entry name" value="TYR_RECOMBINASE"/>
    <property type="match status" value="1"/>
</dbReference>
<dbReference type="InterPro" id="IPR011010">
    <property type="entry name" value="DNA_brk_join_enz"/>
</dbReference>
<evidence type="ECO:0000256" key="3">
    <source>
        <dbReference type="ARBA" id="ARBA00023172"/>
    </source>
</evidence>
<dbReference type="InterPro" id="IPR002104">
    <property type="entry name" value="Integrase_catalytic"/>
</dbReference>
<dbReference type="Pfam" id="PF00589">
    <property type="entry name" value="Phage_integrase"/>
    <property type="match status" value="1"/>
</dbReference>
<proteinExistence type="predicted"/>
<sequence>MDEKNEWLQSFRSQETRKSYERALRNFAEGVIDGDLDSYLEEARKSDTGLERVWDDMREYYEQMSEYAPKTRNNRLKAVKVFFRDHNLAIPQSWWKKFRRRKMEKGRPRTRDRAGKREEWRKIIINMNSPLGKALYLTLLSTGCRIGAMLSVKEKDLDLDSDPARIHLRPSYTKAGLGDRTVFLTGEAEEQVRNYLDWREGKKKRDGTELDTDELFPIAKSTAGRKLRNAIERSSLDIEKNEETGIREIHTHSTRKFFRSNCGLNEPLTKALMGHKEYLDRSYLRVNQDRAAEEFKKHETNLEVLGAEKVRVEKRLRENDISGLRAALKVQGVEVEKIDKAIRAAEIDVEGAMRIMDEREPAALEVSEEPLLDRLDFGAMSEEDFLELKGALMDLLEGEEPRPEEPLPKGIEETVKEALERDLGMDLEKGETADYVDQERSVAVEVVSVKGEVPSSRIKSAIDRLTENADALRRKILALFTGEKEAKLMTERVDTEKVEVFLVNDRGQVKPLTDP</sequence>
<dbReference type="PROSITE" id="PS51900">
    <property type="entry name" value="CB"/>
    <property type="match status" value="1"/>
</dbReference>
<feature type="domain" description="Core-binding (CB)" evidence="6">
    <location>
        <begin position="2"/>
        <end position="87"/>
    </location>
</feature>
<accession>A0A133U6C9</accession>
<gene>
    <name evidence="7" type="ORF">AKJ57_04955</name>
</gene>
<protein>
    <recommendedName>
        <fullName evidence="9">Tyr recombinase domain-containing protein</fullName>
    </recommendedName>
</protein>
<reference evidence="7 8" key="1">
    <citation type="journal article" date="2016" name="Sci. Rep.">
        <title>Metabolic traits of an uncultured archaeal lineage -MSBL1- from brine pools of the Red Sea.</title>
        <authorList>
            <person name="Mwirichia R."/>
            <person name="Alam I."/>
            <person name="Rashid M."/>
            <person name="Vinu M."/>
            <person name="Ba-Alawi W."/>
            <person name="Anthony Kamau A."/>
            <person name="Kamanda Ngugi D."/>
            <person name="Goker M."/>
            <person name="Klenk H.P."/>
            <person name="Bajic V."/>
            <person name="Stingl U."/>
        </authorList>
    </citation>
    <scope>NUCLEOTIDE SEQUENCE [LARGE SCALE GENOMIC DNA]</scope>
    <source>
        <strain evidence="7">SCGC-AAA259A05</strain>
    </source>
</reference>